<dbReference type="PIRSF" id="PIRSF037031">
    <property type="entry name" value="Redox_disulphide_2"/>
    <property type="match status" value="1"/>
</dbReference>
<gene>
    <name evidence="4" type="ORF">FJR47_05555</name>
</gene>
<dbReference type="RefSeq" id="WP_152299457.1">
    <property type="nucleotide sequence ID" value="NZ_CP041166.1"/>
</dbReference>
<dbReference type="PANTHER" id="PTHR36450">
    <property type="entry name" value="THIOREDOXIN"/>
    <property type="match status" value="1"/>
</dbReference>
<dbReference type="AlphaFoldDB" id="A0AAJ4A3T4"/>
<evidence type="ECO:0000259" key="3">
    <source>
        <dbReference type="Pfam" id="PF13192"/>
    </source>
</evidence>
<dbReference type="PANTHER" id="PTHR36450:SF1">
    <property type="entry name" value="THIOREDOXIN"/>
    <property type="match status" value="1"/>
</dbReference>
<dbReference type="SUPFAM" id="SSF52833">
    <property type="entry name" value="Thioredoxin-like"/>
    <property type="match status" value="1"/>
</dbReference>
<accession>A0AAJ4A3T4</accession>
<dbReference type="InterPro" id="IPR012336">
    <property type="entry name" value="Thioredoxin-like_fold"/>
</dbReference>
<dbReference type="EMBL" id="CP041166">
    <property type="protein sequence ID" value="QFR43394.1"/>
    <property type="molecule type" value="Genomic_DNA"/>
</dbReference>
<proteinExistence type="predicted"/>
<keyword evidence="2" id="KW-0676">Redox-active center</keyword>
<dbReference type="NCBIfam" id="TIGR00412">
    <property type="entry name" value="redox_disulf_2"/>
    <property type="match status" value="1"/>
</dbReference>
<feature type="active site" description="Nucleophile" evidence="1">
    <location>
        <position position="10"/>
    </location>
</feature>
<feature type="domain" description="Thioredoxin-like fold" evidence="3">
    <location>
        <begin position="1"/>
        <end position="76"/>
    </location>
</feature>
<protein>
    <submittedName>
        <fullName evidence="4">Thioredoxin family protein</fullName>
    </submittedName>
</protein>
<dbReference type="Gene3D" id="3.40.30.10">
    <property type="entry name" value="Glutaredoxin"/>
    <property type="match status" value="1"/>
</dbReference>
<keyword evidence="2" id="KW-1015">Disulfide bond</keyword>
<evidence type="ECO:0000256" key="1">
    <source>
        <dbReference type="PIRSR" id="PIRSR037031-50"/>
    </source>
</evidence>
<feature type="active site" description="Nucleophile" evidence="1">
    <location>
        <position position="13"/>
    </location>
</feature>
<evidence type="ECO:0000256" key="2">
    <source>
        <dbReference type="PIRSR" id="PIRSR037031-51"/>
    </source>
</evidence>
<evidence type="ECO:0000313" key="4">
    <source>
        <dbReference type="EMBL" id="QFR43394.1"/>
    </source>
</evidence>
<feature type="disulfide bond" description="Redox-active" evidence="2">
    <location>
        <begin position="10"/>
        <end position="13"/>
    </location>
</feature>
<dbReference type="KEGG" id="suln:FJR47_05555"/>
<dbReference type="Proteomes" id="UP000326061">
    <property type="component" value="Chromosome"/>
</dbReference>
<name>A0AAJ4A3T4_9BACT</name>
<reference evidence="5" key="1">
    <citation type="submission" date="2019-06" db="EMBL/GenBank/DDBJ databases">
        <title>Sulfurimonas gotlandica sp. nov., a chemoautotrophic and psychrotolerant epsilonproteobacterium isolated from a pelagic redoxcline, and an emended description of the genus Sulfurimonas.</title>
        <authorList>
            <person name="Wang S."/>
            <person name="Jiang L."/>
            <person name="Shao Z."/>
        </authorList>
    </citation>
    <scope>NUCLEOTIDE SEQUENCE [LARGE SCALE GENOMIC DNA]</scope>
    <source>
        <strain evidence="5">1-1N</strain>
    </source>
</reference>
<keyword evidence="5" id="KW-1185">Reference proteome</keyword>
<evidence type="ECO:0000313" key="5">
    <source>
        <dbReference type="Proteomes" id="UP000326061"/>
    </source>
</evidence>
<dbReference type="Pfam" id="PF13192">
    <property type="entry name" value="Thioredoxin_3"/>
    <property type="match status" value="1"/>
</dbReference>
<sequence>MKIEILGTGCAKCKTLEEAAKQAVAKIGGFHSVEKVEDIVKIMNYNVISTPALVVDNVVKSSGKVLSVDEIVKILKES</sequence>
<dbReference type="InterPro" id="IPR036249">
    <property type="entry name" value="Thioredoxin-like_sf"/>
</dbReference>
<organism evidence="4 5">
    <name type="scientific">Sulfurimonas xiamenensis</name>
    <dbReference type="NCBI Taxonomy" id="2590021"/>
    <lineage>
        <taxon>Bacteria</taxon>
        <taxon>Pseudomonadati</taxon>
        <taxon>Campylobacterota</taxon>
        <taxon>Epsilonproteobacteria</taxon>
        <taxon>Campylobacterales</taxon>
        <taxon>Sulfurimonadaceae</taxon>
        <taxon>Sulfurimonas</taxon>
    </lineage>
</organism>
<dbReference type="InterPro" id="IPR005243">
    <property type="entry name" value="THIRX-like_proc"/>
</dbReference>